<sequence>MMIRSKLNSFWAGIFFGDEQPVRERSRFVGVCIDLMDGRVASDGIVQIDNITNIQHLVFDKKEDSLVTEFSRPLTTSDSSDADLSRCIVSTVESDIPGFVKRAAATVCEYRKGRSTVTWKAAGDNVEFLIEQDAKRGKWWSGIGIGKSMRCTMLTYKLHLNTYAKVICC</sequence>
<dbReference type="PANTHER" id="PTHR36516:SF5">
    <property type="entry name" value="DOMON DOMAIN-CONTAINING PROTEIN"/>
    <property type="match status" value="1"/>
</dbReference>
<reference evidence="3" key="1">
    <citation type="submission" date="2017-02" db="UniProtKB">
        <authorList>
            <consortium name="WormBaseParasite"/>
        </authorList>
    </citation>
    <scope>IDENTIFICATION</scope>
</reference>
<gene>
    <name evidence="1" type="ORF">ACOC_LOCUS5677</name>
</gene>
<dbReference type="Proteomes" id="UP000267027">
    <property type="component" value="Unassembled WGS sequence"/>
</dbReference>
<dbReference type="EMBL" id="UYYA01003886">
    <property type="protein sequence ID" value="VDM57262.1"/>
    <property type="molecule type" value="Genomic_DNA"/>
</dbReference>
<dbReference type="AlphaFoldDB" id="A0A0R3PLM8"/>
<evidence type="ECO:0000313" key="2">
    <source>
        <dbReference type="Proteomes" id="UP000267027"/>
    </source>
</evidence>
<evidence type="ECO:0000313" key="1">
    <source>
        <dbReference type="EMBL" id="VDM57262.1"/>
    </source>
</evidence>
<evidence type="ECO:0000313" key="3">
    <source>
        <dbReference type="WBParaSite" id="ACOC_0000567601-mRNA-1"/>
    </source>
</evidence>
<protein>
    <submittedName>
        <fullName evidence="3">SH3 domain-containing protein</fullName>
    </submittedName>
</protein>
<organism evidence="3">
    <name type="scientific">Angiostrongylus costaricensis</name>
    <name type="common">Nematode worm</name>
    <dbReference type="NCBI Taxonomy" id="334426"/>
    <lineage>
        <taxon>Eukaryota</taxon>
        <taxon>Metazoa</taxon>
        <taxon>Ecdysozoa</taxon>
        <taxon>Nematoda</taxon>
        <taxon>Chromadorea</taxon>
        <taxon>Rhabditida</taxon>
        <taxon>Rhabditina</taxon>
        <taxon>Rhabditomorpha</taxon>
        <taxon>Strongyloidea</taxon>
        <taxon>Metastrongylidae</taxon>
        <taxon>Angiostrongylus</taxon>
    </lineage>
</organism>
<name>A0A0R3PLM8_ANGCS</name>
<accession>A0A0R3PLM8</accession>
<reference evidence="1 2" key="2">
    <citation type="submission" date="2018-11" db="EMBL/GenBank/DDBJ databases">
        <authorList>
            <consortium name="Pathogen Informatics"/>
        </authorList>
    </citation>
    <scope>NUCLEOTIDE SEQUENCE [LARGE SCALE GENOMIC DNA]</scope>
    <source>
        <strain evidence="1 2">Costa Rica</strain>
    </source>
</reference>
<keyword evidence="2" id="KW-1185">Reference proteome</keyword>
<dbReference type="WBParaSite" id="ACOC_0000567601-mRNA-1">
    <property type="protein sequence ID" value="ACOC_0000567601-mRNA-1"/>
    <property type="gene ID" value="ACOC_0000567601"/>
</dbReference>
<dbReference type="PANTHER" id="PTHR36516">
    <property type="entry name" value="PROTEIN CBG04168-RELATED"/>
    <property type="match status" value="1"/>
</dbReference>
<proteinExistence type="predicted"/>
<dbReference type="OrthoDB" id="5877761at2759"/>